<dbReference type="EMBL" id="CP117167">
    <property type="protein sequence ID" value="WCT11740.1"/>
    <property type="molecule type" value="Genomic_DNA"/>
</dbReference>
<dbReference type="PANTHER" id="PTHR30106:SF1">
    <property type="entry name" value="UPF0324 MEMBRANE PROTEIN FN0533"/>
    <property type="match status" value="1"/>
</dbReference>
<evidence type="ECO:0000313" key="9">
    <source>
        <dbReference type="Proteomes" id="UP001216139"/>
    </source>
</evidence>
<dbReference type="Proteomes" id="UP001216139">
    <property type="component" value="Chromosome"/>
</dbReference>
<feature type="transmembrane region" description="Helical" evidence="7">
    <location>
        <begin position="25"/>
        <end position="55"/>
    </location>
</feature>
<keyword evidence="4 7" id="KW-0812">Transmembrane</keyword>
<accession>A0ABY7T6K1</accession>
<dbReference type="RefSeq" id="WP_273629929.1">
    <property type="nucleotide sequence ID" value="NZ_CP117167.1"/>
</dbReference>
<evidence type="ECO:0000256" key="4">
    <source>
        <dbReference type="ARBA" id="ARBA00022692"/>
    </source>
</evidence>
<feature type="transmembrane region" description="Helical" evidence="7">
    <location>
        <begin position="302"/>
        <end position="322"/>
    </location>
</feature>
<evidence type="ECO:0000256" key="6">
    <source>
        <dbReference type="ARBA" id="ARBA00023136"/>
    </source>
</evidence>
<keyword evidence="5 7" id="KW-1133">Transmembrane helix</keyword>
<dbReference type="PANTHER" id="PTHR30106">
    <property type="entry name" value="INNER MEMBRANE PROTEIN YEIH-RELATED"/>
    <property type="match status" value="1"/>
</dbReference>
<sequence length="325" mass="34722">MDTSNQIGKTSSALLFNMNDNTRKVIFIFGIALCLTPFISPAVALLMGLVVAQFIGHPYLHLNHKATHILLQVSVVGLGFGMNVHSAMQAGKEGILFTIASISGTLVFGYLMGRWLNIEKKTSYLISAGTAICGGSAIAAISPVIKAEEKQISVALGCVFILNSIALFVFPVIGHHFNLSQTQFGLWCAIAIHDTSSVVGAAAKYGPHALEVATTVKLARALWIIPVAFMSTFIFKNKSKKIKIPYFIGLFILAMVVNTYIPAVSMISPYLIMIAKAGLTLTLFLIGAGLSRKVLASVGVKPLAQGVALWILISTTALYAVMHLA</sequence>
<feature type="transmembrane region" description="Helical" evidence="7">
    <location>
        <begin position="267"/>
        <end position="290"/>
    </location>
</feature>
<keyword evidence="3" id="KW-1003">Cell membrane</keyword>
<evidence type="ECO:0000256" key="1">
    <source>
        <dbReference type="ARBA" id="ARBA00004651"/>
    </source>
</evidence>
<evidence type="ECO:0000256" key="7">
    <source>
        <dbReference type="SAM" id="Phobius"/>
    </source>
</evidence>
<evidence type="ECO:0000313" key="8">
    <source>
        <dbReference type="EMBL" id="WCT11740.1"/>
    </source>
</evidence>
<keyword evidence="6 7" id="KW-0472">Membrane</keyword>
<feature type="transmembrane region" description="Helical" evidence="7">
    <location>
        <begin position="218"/>
        <end position="235"/>
    </location>
</feature>
<gene>
    <name evidence="8" type="ORF">PQO05_23705</name>
</gene>
<feature type="transmembrane region" description="Helical" evidence="7">
    <location>
        <begin position="151"/>
        <end position="172"/>
    </location>
</feature>
<dbReference type="InterPro" id="IPR018383">
    <property type="entry name" value="UPF0324_pro"/>
</dbReference>
<evidence type="ECO:0000256" key="2">
    <source>
        <dbReference type="ARBA" id="ARBA00007977"/>
    </source>
</evidence>
<feature type="transmembrane region" description="Helical" evidence="7">
    <location>
        <begin position="94"/>
        <end position="112"/>
    </location>
</feature>
<feature type="transmembrane region" description="Helical" evidence="7">
    <location>
        <begin position="67"/>
        <end position="88"/>
    </location>
</feature>
<feature type="transmembrane region" description="Helical" evidence="7">
    <location>
        <begin position="124"/>
        <end position="145"/>
    </location>
</feature>
<keyword evidence="9" id="KW-1185">Reference proteome</keyword>
<proteinExistence type="inferred from homology"/>
<name>A0ABY7T6K1_9SPHI</name>
<evidence type="ECO:0000256" key="5">
    <source>
        <dbReference type="ARBA" id="ARBA00022989"/>
    </source>
</evidence>
<protein>
    <submittedName>
        <fullName evidence="8">Sulfate exporter family transporter</fullName>
    </submittedName>
</protein>
<organism evidence="8 9">
    <name type="scientific">Mucilaginibacter jinjuensis</name>
    <dbReference type="NCBI Taxonomy" id="1176721"/>
    <lineage>
        <taxon>Bacteria</taxon>
        <taxon>Pseudomonadati</taxon>
        <taxon>Bacteroidota</taxon>
        <taxon>Sphingobacteriia</taxon>
        <taxon>Sphingobacteriales</taxon>
        <taxon>Sphingobacteriaceae</taxon>
        <taxon>Mucilaginibacter</taxon>
    </lineage>
</organism>
<comment type="subcellular location">
    <subcellularLocation>
        <location evidence="1">Cell membrane</location>
        <topology evidence="1">Multi-pass membrane protein</topology>
    </subcellularLocation>
</comment>
<comment type="similarity">
    <text evidence="2">Belongs to the UPF0324 family.</text>
</comment>
<dbReference type="Pfam" id="PF03601">
    <property type="entry name" value="Cons_hypoth698"/>
    <property type="match status" value="1"/>
</dbReference>
<reference evidence="8 9" key="1">
    <citation type="submission" date="2023-02" db="EMBL/GenBank/DDBJ databases">
        <title>Genome sequence of Mucilaginibacter jinjuensis strain KACC 16571.</title>
        <authorList>
            <person name="Kim S."/>
            <person name="Heo J."/>
            <person name="Kwon S.-W."/>
        </authorList>
    </citation>
    <scope>NUCLEOTIDE SEQUENCE [LARGE SCALE GENOMIC DNA]</scope>
    <source>
        <strain evidence="8 9">KACC 16571</strain>
    </source>
</reference>
<evidence type="ECO:0000256" key="3">
    <source>
        <dbReference type="ARBA" id="ARBA00022475"/>
    </source>
</evidence>
<feature type="transmembrane region" description="Helical" evidence="7">
    <location>
        <begin position="244"/>
        <end position="261"/>
    </location>
</feature>